<sequence length="101" mass="11384">MLKRDGAACFSPESKSLSRVLYDTSWPKLTEFPCCLEASIDCFCCFVLCPFGCISCRQSAGSRINSFDPALGSLSDYLINWWSFDSYARNGRHVVCRFRGD</sequence>
<gene>
    <name evidence="1" type="ORF">CP557_02130</name>
</gene>
<name>A0A2A5QRG6_9EURY</name>
<protein>
    <submittedName>
        <fullName evidence="1">Uncharacterized protein</fullName>
    </submittedName>
</protein>
<keyword evidence="2" id="KW-1185">Reference proteome</keyword>
<evidence type="ECO:0000313" key="2">
    <source>
        <dbReference type="Proteomes" id="UP000219689"/>
    </source>
</evidence>
<dbReference type="Proteomes" id="UP000219689">
    <property type="component" value="Unassembled WGS sequence"/>
</dbReference>
<reference evidence="1 2" key="1">
    <citation type="submission" date="2017-09" db="EMBL/GenBank/DDBJ databases">
        <title>Genome sequences of Natrinema ejinorence JCM 13890T.</title>
        <authorList>
            <person name="Roh S.W."/>
            <person name="Kim Y.B."/>
            <person name="Kim J.Y."/>
        </authorList>
    </citation>
    <scope>NUCLEOTIDE SEQUENCE [LARGE SCALE GENOMIC DNA]</scope>
    <source>
        <strain evidence="1 2">JCM 13890</strain>
    </source>
</reference>
<organism evidence="1 2">
    <name type="scientific">Natrinema ejinorense</name>
    <dbReference type="NCBI Taxonomy" id="373386"/>
    <lineage>
        <taxon>Archaea</taxon>
        <taxon>Methanobacteriati</taxon>
        <taxon>Methanobacteriota</taxon>
        <taxon>Stenosarchaea group</taxon>
        <taxon>Halobacteria</taxon>
        <taxon>Halobacteriales</taxon>
        <taxon>Natrialbaceae</taxon>
        <taxon>Natrinema</taxon>
    </lineage>
</organism>
<dbReference type="EMBL" id="NXNI01000001">
    <property type="protein sequence ID" value="PCR89438.1"/>
    <property type="molecule type" value="Genomic_DNA"/>
</dbReference>
<accession>A0A2A5QRG6</accession>
<comment type="caution">
    <text evidence="1">The sequence shown here is derived from an EMBL/GenBank/DDBJ whole genome shotgun (WGS) entry which is preliminary data.</text>
</comment>
<proteinExistence type="predicted"/>
<dbReference type="AlphaFoldDB" id="A0A2A5QRG6"/>
<evidence type="ECO:0000313" key="1">
    <source>
        <dbReference type="EMBL" id="PCR89438.1"/>
    </source>
</evidence>